<keyword evidence="1" id="KW-0812">Transmembrane</keyword>
<evidence type="ECO:0000256" key="1">
    <source>
        <dbReference type="SAM" id="Phobius"/>
    </source>
</evidence>
<accession>A0A371NB82</accession>
<organism evidence="2 3">
    <name type="scientific">Methanothermobacter defluvii</name>
    <dbReference type="NCBI Taxonomy" id="49339"/>
    <lineage>
        <taxon>Archaea</taxon>
        <taxon>Methanobacteriati</taxon>
        <taxon>Methanobacteriota</taxon>
        <taxon>Methanomada group</taxon>
        <taxon>Methanobacteria</taxon>
        <taxon>Methanobacteriales</taxon>
        <taxon>Methanobacteriaceae</taxon>
        <taxon>Methanothermobacter</taxon>
    </lineage>
</organism>
<feature type="transmembrane region" description="Helical" evidence="1">
    <location>
        <begin position="38"/>
        <end position="61"/>
    </location>
</feature>
<proteinExistence type="predicted"/>
<evidence type="ECO:0000313" key="2">
    <source>
        <dbReference type="EMBL" id="REE26297.1"/>
    </source>
</evidence>
<reference evidence="2 3" key="1">
    <citation type="submission" date="2018-07" db="EMBL/GenBank/DDBJ databases">
        <title>Genomic Encyclopedia of Type Strains, Phase IV (KMG-IV): sequencing the most valuable type-strain genomes for metagenomic binning, comparative biology and taxonomic classification.</title>
        <authorList>
            <person name="Goeker M."/>
        </authorList>
    </citation>
    <scope>NUCLEOTIDE SEQUENCE [LARGE SCALE GENOMIC DNA]</scope>
    <source>
        <strain evidence="2 3">DSM 7466</strain>
    </source>
</reference>
<feature type="transmembrane region" description="Helical" evidence="1">
    <location>
        <begin position="82"/>
        <end position="99"/>
    </location>
</feature>
<protein>
    <submittedName>
        <fullName evidence="2">Uncharacterized protein</fullName>
    </submittedName>
</protein>
<gene>
    <name evidence="2" type="ORF">C7452_1258</name>
</gene>
<feature type="transmembrane region" description="Helical" evidence="1">
    <location>
        <begin position="7"/>
        <end position="26"/>
    </location>
</feature>
<dbReference type="EMBL" id="QREL01000002">
    <property type="protein sequence ID" value="REE26297.1"/>
    <property type="molecule type" value="Genomic_DNA"/>
</dbReference>
<sequence length="139" mass="15220">MENKPIIISLLIAFIITTIISLTGYMEGTGLMPQKSAISSWIILLDIFVVGMTLGLIEAILGWIKGKGTYVHINIRKSPEKLLISVLVTVGFNFLGLLISLTSKVPLEESIFTTTMIGFMVVALMCLLYSTMIIRQAPA</sequence>
<comment type="caution">
    <text evidence="2">The sequence shown here is derived from an EMBL/GenBank/DDBJ whole genome shotgun (WGS) entry which is preliminary data.</text>
</comment>
<keyword evidence="3" id="KW-1185">Reference proteome</keyword>
<feature type="transmembrane region" description="Helical" evidence="1">
    <location>
        <begin position="111"/>
        <end position="134"/>
    </location>
</feature>
<dbReference type="AlphaFoldDB" id="A0A371NB82"/>
<dbReference type="RefSeq" id="WP_115892603.1">
    <property type="nucleotide sequence ID" value="NZ_QREL01000002.1"/>
</dbReference>
<keyword evidence="1" id="KW-1133">Transmembrane helix</keyword>
<name>A0A371NB82_9EURY</name>
<evidence type="ECO:0000313" key="3">
    <source>
        <dbReference type="Proteomes" id="UP000256864"/>
    </source>
</evidence>
<keyword evidence="1" id="KW-0472">Membrane</keyword>
<dbReference type="Proteomes" id="UP000256864">
    <property type="component" value="Unassembled WGS sequence"/>
</dbReference>